<proteinExistence type="inferred from homology"/>
<evidence type="ECO:0000313" key="11">
    <source>
        <dbReference type="Proteomes" id="UP000799440"/>
    </source>
</evidence>
<keyword evidence="7" id="KW-0539">Nucleus</keyword>
<sequence length="310" mass="35009">MDGPIASAVVLPEAEEDAQNDPPPSPGALKRTQSEAEEQDPKRQRLDSTDAHVNGNRRPSAVPGRRERGRERRLFGAALGALSQNSATSGQRKRAEIEKRQRAQRELEEHEDDQRKQEREARRKIQRQKEQERFERESIKIRHFNLRHMAHFLRTNAQPSLYYKPWETTSDEEDRIQAQIAEAEETIREELGQQKPPGEVPEDQRRDADGDSHTHTEQPRGEENGTDAPKQPPVTNGDVNMHDSSPKNSEAANNPQPEPISHEDGFETAATESADLVTAAHETPTQDDASRDMDDNGEEVVEAAEDTVIY</sequence>
<evidence type="ECO:0000256" key="1">
    <source>
        <dbReference type="ARBA" id="ARBA00004123"/>
    </source>
</evidence>
<feature type="region of interest" description="Disordered" evidence="8">
    <location>
        <begin position="154"/>
        <end position="310"/>
    </location>
</feature>
<dbReference type="Proteomes" id="UP000799440">
    <property type="component" value="Unassembled WGS sequence"/>
</dbReference>
<gene>
    <name evidence="10" type="ORF">M011DRAFT_455394</name>
</gene>
<feature type="compositionally biased region" description="Acidic residues" evidence="8">
    <location>
        <begin position="295"/>
        <end position="310"/>
    </location>
</feature>
<dbReference type="GO" id="GO:0006397">
    <property type="term" value="P:mRNA processing"/>
    <property type="evidence" value="ECO:0007669"/>
    <property type="project" value="UniProtKB-KW"/>
</dbReference>
<dbReference type="OrthoDB" id="330772at2759"/>
<feature type="compositionally biased region" description="Basic and acidic residues" evidence="8">
    <location>
        <begin position="93"/>
        <end position="137"/>
    </location>
</feature>
<evidence type="ECO:0000313" key="10">
    <source>
        <dbReference type="EMBL" id="KAF2751384.1"/>
    </source>
</evidence>
<dbReference type="EMBL" id="MU006562">
    <property type="protein sequence ID" value="KAF2751384.1"/>
    <property type="molecule type" value="Genomic_DNA"/>
</dbReference>
<evidence type="ECO:0000256" key="8">
    <source>
        <dbReference type="SAM" id="MobiDB-lite"/>
    </source>
</evidence>
<dbReference type="PANTHER" id="PTHR12707">
    <property type="entry name" value="PINN"/>
    <property type="match status" value="1"/>
</dbReference>
<feature type="compositionally biased region" description="Basic and acidic residues" evidence="8">
    <location>
        <begin position="64"/>
        <end position="74"/>
    </location>
</feature>
<keyword evidence="6" id="KW-0508">mRNA splicing</keyword>
<keyword evidence="4" id="KW-0805">Transcription regulation</keyword>
<evidence type="ECO:0000256" key="5">
    <source>
        <dbReference type="ARBA" id="ARBA00023163"/>
    </source>
</evidence>
<dbReference type="Pfam" id="PF04696">
    <property type="entry name" value="Pinin_SDK_memA"/>
    <property type="match status" value="1"/>
</dbReference>
<name>A0A6A6VNS4_9PLEO</name>
<feature type="region of interest" description="Disordered" evidence="8">
    <location>
        <begin position="1"/>
        <end position="137"/>
    </location>
</feature>
<reference evidence="10" key="1">
    <citation type="journal article" date="2020" name="Stud. Mycol.">
        <title>101 Dothideomycetes genomes: a test case for predicting lifestyles and emergence of pathogens.</title>
        <authorList>
            <person name="Haridas S."/>
            <person name="Albert R."/>
            <person name="Binder M."/>
            <person name="Bloem J."/>
            <person name="Labutti K."/>
            <person name="Salamov A."/>
            <person name="Andreopoulos B."/>
            <person name="Baker S."/>
            <person name="Barry K."/>
            <person name="Bills G."/>
            <person name="Bluhm B."/>
            <person name="Cannon C."/>
            <person name="Castanera R."/>
            <person name="Culley D."/>
            <person name="Daum C."/>
            <person name="Ezra D."/>
            <person name="Gonzalez J."/>
            <person name="Henrissat B."/>
            <person name="Kuo A."/>
            <person name="Liang C."/>
            <person name="Lipzen A."/>
            <person name="Lutzoni F."/>
            <person name="Magnuson J."/>
            <person name="Mondo S."/>
            <person name="Nolan M."/>
            <person name="Ohm R."/>
            <person name="Pangilinan J."/>
            <person name="Park H.-J."/>
            <person name="Ramirez L."/>
            <person name="Alfaro M."/>
            <person name="Sun H."/>
            <person name="Tritt A."/>
            <person name="Yoshinaga Y."/>
            <person name="Zwiers L.-H."/>
            <person name="Turgeon B."/>
            <person name="Goodwin S."/>
            <person name="Spatafora J."/>
            <person name="Crous P."/>
            <person name="Grigoriev I."/>
        </authorList>
    </citation>
    <scope>NUCLEOTIDE SEQUENCE</scope>
    <source>
        <strain evidence="10">CBS 119925</strain>
    </source>
</reference>
<feature type="compositionally biased region" description="Basic and acidic residues" evidence="8">
    <location>
        <begin position="202"/>
        <end position="223"/>
    </location>
</feature>
<evidence type="ECO:0000256" key="6">
    <source>
        <dbReference type="ARBA" id="ARBA00023187"/>
    </source>
</evidence>
<protein>
    <recommendedName>
        <fullName evidence="9">Pinin/SDK/MemA protein domain-containing protein</fullName>
    </recommendedName>
</protein>
<keyword evidence="11" id="KW-1185">Reference proteome</keyword>
<keyword evidence="3" id="KW-0507">mRNA processing</keyword>
<dbReference type="InterPro" id="IPR006786">
    <property type="entry name" value="Pinin_SDK_MemA"/>
</dbReference>
<accession>A0A6A6VNS4</accession>
<dbReference type="GO" id="GO:0071013">
    <property type="term" value="C:catalytic step 2 spliceosome"/>
    <property type="evidence" value="ECO:0007669"/>
    <property type="project" value="TreeGrafter"/>
</dbReference>
<evidence type="ECO:0000256" key="3">
    <source>
        <dbReference type="ARBA" id="ARBA00022664"/>
    </source>
</evidence>
<evidence type="ECO:0000256" key="2">
    <source>
        <dbReference type="ARBA" id="ARBA00010386"/>
    </source>
</evidence>
<dbReference type="InterPro" id="IPR039853">
    <property type="entry name" value="Pinin"/>
</dbReference>
<keyword evidence="5" id="KW-0804">Transcription</keyword>
<comment type="subcellular location">
    <subcellularLocation>
        <location evidence="1">Nucleus</location>
    </subcellularLocation>
</comment>
<dbReference type="AlphaFoldDB" id="A0A6A6VNS4"/>
<feature type="domain" description="Pinin/SDK/MemA protein" evidence="9">
    <location>
        <begin position="66"/>
        <end position="180"/>
    </location>
</feature>
<feature type="compositionally biased region" description="Polar residues" evidence="8">
    <location>
        <begin position="246"/>
        <end position="255"/>
    </location>
</feature>
<evidence type="ECO:0000259" key="9">
    <source>
        <dbReference type="Pfam" id="PF04696"/>
    </source>
</evidence>
<comment type="similarity">
    <text evidence="2">Belongs to the pinin family.</text>
</comment>
<dbReference type="GO" id="GO:0008380">
    <property type="term" value="P:RNA splicing"/>
    <property type="evidence" value="ECO:0007669"/>
    <property type="project" value="UniProtKB-KW"/>
</dbReference>
<feature type="compositionally biased region" description="Basic and acidic residues" evidence="8">
    <location>
        <begin position="39"/>
        <end position="50"/>
    </location>
</feature>
<evidence type="ECO:0000256" key="4">
    <source>
        <dbReference type="ARBA" id="ARBA00023015"/>
    </source>
</evidence>
<organism evidence="10 11">
    <name type="scientific">Sporormia fimetaria CBS 119925</name>
    <dbReference type="NCBI Taxonomy" id="1340428"/>
    <lineage>
        <taxon>Eukaryota</taxon>
        <taxon>Fungi</taxon>
        <taxon>Dikarya</taxon>
        <taxon>Ascomycota</taxon>
        <taxon>Pezizomycotina</taxon>
        <taxon>Dothideomycetes</taxon>
        <taxon>Pleosporomycetidae</taxon>
        <taxon>Pleosporales</taxon>
        <taxon>Sporormiaceae</taxon>
        <taxon>Sporormia</taxon>
    </lineage>
</organism>
<evidence type="ECO:0000256" key="7">
    <source>
        <dbReference type="ARBA" id="ARBA00023242"/>
    </source>
</evidence>
<dbReference type="PANTHER" id="PTHR12707:SF0">
    <property type="entry name" value="PININ"/>
    <property type="match status" value="1"/>
</dbReference>